<evidence type="ECO:0000313" key="2">
    <source>
        <dbReference type="EMBL" id="MFC5770979.1"/>
    </source>
</evidence>
<dbReference type="RefSeq" id="WP_157748705.1">
    <property type="nucleotide sequence ID" value="NZ_JBHSOG010000068.1"/>
</dbReference>
<dbReference type="EMBL" id="JBHSOG010000068">
    <property type="protein sequence ID" value="MFC5770979.1"/>
    <property type="molecule type" value="Genomic_DNA"/>
</dbReference>
<sequence>MTTPLGARFPRHVAALQRPFVVRLEPRGDRRAKARGLVRDDPDDVGAGA</sequence>
<protein>
    <submittedName>
        <fullName evidence="2">Uncharacterized protein</fullName>
    </submittedName>
</protein>
<organism evidence="2 3">
    <name type="scientific">Thauera sinica</name>
    <dbReference type="NCBI Taxonomy" id="2665146"/>
    <lineage>
        <taxon>Bacteria</taxon>
        <taxon>Pseudomonadati</taxon>
        <taxon>Pseudomonadota</taxon>
        <taxon>Betaproteobacteria</taxon>
        <taxon>Rhodocyclales</taxon>
        <taxon>Zoogloeaceae</taxon>
        <taxon>Thauera</taxon>
    </lineage>
</organism>
<feature type="region of interest" description="Disordered" evidence="1">
    <location>
        <begin position="27"/>
        <end position="49"/>
    </location>
</feature>
<evidence type="ECO:0000313" key="3">
    <source>
        <dbReference type="Proteomes" id="UP001595974"/>
    </source>
</evidence>
<keyword evidence="3" id="KW-1185">Reference proteome</keyword>
<dbReference type="Proteomes" id="UP001595974">
    <property type="component" value="Unassembled WGS sequence"/>
</dbReference>
<proteinExistence type="predicted"/>
<gene>
    <name evidence="2" type="ORF">ACFPTN_16485</name>
</gene>
<reference evidence="3" key="1">
    <citation type="journal article" date="2019" name="Int. J. Syst. Evol. Microbiol.">
        <title>The Global Catalogue of Microorganisms (GCM) 10K type strain sequencing project: providing services to taxonomists for standard genome sequencing and annotation.</title>
        <authorList>
            <consortium name="The Broad Institute Genomics Platform"/>
            <consortium name="The Broad Institute Genome Sequencing Center for Infectious Disease"/>
            <person name="Wu L."/>
            <person name="Ma J."/>
        </authorList>
    </citation>
    <scope>NUCLEOTIDE SEQUENCE [LARGE SCALE GENOMIC DNA]</scope>
    <source>
        <strain evidence="3">SHR3</strain>
    </source>
</reference>
<comment type="caution">
    <text evidence="2">The sequence shown here is derived from an EMBL/GenBank/DDBJ whole genome shotgun (WGS) entry which is preliminary data.</text>
</comment>
<evidence type="ECO:0000256" key="1">
    <source>
        <dbReference type="SAM" id="MobiDB-lite"/>
    </source>
</evidence>
<name>A0ABW1AV03_9RHOO</name>
<accession>A0ABW1AV03</accession>